<protein>
    <recommendedName>
        <fullName evidence="4">F-box domain-containing protein</fullName>
    </recommendedName>
</protein>
<feature type="region of interest" description="Disordered" evidence="1">
    <location>
        <begin position="514"/>
        <end position="556"/>
    </location>
</feature>
<reference evidence="2" key="2">
    <citation type="submission" date="2023-06" db="EMBL/GenBank/DDBJ databases">
        <authorList>
            <consortium name="Lawrence Berkeley National Laboratory"/>
            <person name="Mondo S.J."/>
            <person name="Hensen N."/>
            <person name="Bonometti L."/>
            <person name="Westerberg I."/>
            <person name="Brannstrom I.O."/>
            <person name="Guillou S."/>
            <person name="Cros-Aarteil S."/>
            <person name="Calhoun S."/>
            <person name="Haridas S."/>
            <person name="Kuo A."/>
            <person name="Pangilinan J."/>
            <person name="Riley R."/>
            <person name="Labutti K."/>
            <person name="Andreopoulos B."/>
            <person name="Lipzen A."/>
            <person name="Chen C."/>
            <person name="Yanf M."/>
            <person name="Daum C."/>
            <person name="Ng V."/>
            <person name="Clum A."/>
            <person name="Steindorff A."/>
            <person name="Ohm R."/>
            <person name="Martin F."/>
            <person name="Silar P."/>
            <person name="Natvig D."/>
            <person name="Lalanne C."/>
            <person name="Gautier V."/>
            <person name="Ament-Velasquez S.L."/>
            <person name="Kruys A."/>
            <person name="Hutchinson M.I."/>
            <person name="Powell A.J."/>
            <person name="Barry K."/>
            <person name="Miller A.N."/>
            <person name="Grigoriev I.V."/>
            <person name="Debuchy R."/>
            <person name="Gladieux P."/>
            <person name="Thoren M.H."/>
            <person name="Johannesson H."/>
        </authorList>
    </citation>
    <scope>NUCLEOTIDE SEQUENCE</scope>
    <source>
        <strain evidence="2">PSN324</strain>
    </source>
</reference>
<feature type="compositionally biased region" description="Basic residues" evidence="1">
    <location>
        <begin position="547"/>
        <end position="556"/>
    </location>
</feature>
<evidence type="ECO:0000313" key="3">
    <source>
        <dbReference type="Proteomes" id="UP001321749"/>
    </source>
</evidence>
<gene>
    <name evidence="2" type="ORF">QBC42DRAFT_288809</name>
</gene>
<sequence length="556" mass="62689">MSSINIDCLPGVENIRAIIAHLDDKDVINLSITCKALRQQLAHRVFHTVQFTNEPRIADSALAAARNHGAHIRLLRFVGYASEEDDDANSKADYGDTTSAVWPNRDLLPKSAVMLLQANKTLLPNLETIAINFDHDYGEHSEFGPYGVKMFANTESWADVRMREARMTMCRLWANTYMALTKNEGTPGLVIENWSPRGVITFKSSQWKEYMGRVKSFDVRVIVDTFAFEFTNSMEGYVKDFAAMQEFFFDHLDSAETLKVSMLWPDTPFGMHGEYHLPLPIKAEGCMQALERVEFRHVFVSREMIEFFKGHKDNLRTVILHDAQSAAAEYGECATRPLSWAVFFDLLSAASDEDEIALSDLIFTTSAPLSETEGKTGKINYKSERAAIKKVRDELRTNPRRRLFGYGDLGEQNGMFIHDVKTNQESAISGRDQAAHDRFVEKLRQRNEQARLNTYTAEVSRRVDTDIAEQLVQGLETMSGIGHRVSDGSGPAGSQDVDTVQGVDDDATRVTAEAQEQNELPSVTKKKTTVRKRREVAVTQNTEVRRSARLARKLES</sequence>
<accession>A0AAV9HM91</accession>
<dbReference type="Proteomes" id="UP001321749">
    <property type="component" value="Unassembled WGS sequence"/>
</dbReference>
<dbReference type="EMBL" id="MU865018">
    <property type="protein sequence ID" value="KAK4460191.1"/>
    <property type="molecule type" value="Genomic_DNA"/>
</dbReference>
<dbReference type="CDD" id="cd09917">
    <property type="entry name" value="F-box_SF"/>
    <property type="match status" value="1"/>
</dbReference>
<evidence type="ECO:0000256" key="1">
    <source>
        <dbReference type="SAM" id="MobiDB-lite"/>
    </source>
</evidence>
<evidence type="ECO:0000313" key="2">
    <source>
        <dbReference type="EMBL" id="KAK4460191.1"/>
    </source>
</evidence>
<organism evidence="2 3">
    <name type="scientific">Cladorrhinum samala</name>
    <dbReference type="NCBI Taxonomy" id="585594"/>
    <lineage>
        <taxon>Eukaryota</taxon>
        <taxon>Fungi</taxon>
        <taxon>Dikarya</taxon>
        <taxon>Ascomycota</taxon>
        <taxon>Pezizomycotina</taxon>
        <taxon>Sordariomycetes</taxon>
        <taxon>Sordariomycetidae</taxon>
        <taxon>Sordariales</taxon>
        <taxon>Podosporaceae</taxon>
        <taxon>Cladorrhinum</taxon>
    </lineage>
</organism>
<feature type="compositionally biased region" description="Basic residues" evidence="1">
    <location>
        <begin position="524"/>
        <end position="534"/>
    </location>
</feature>
<keyword evidence="3" id="KW-1185">Reference proteome</keyword>
<evidence type="ECO:0008006" key="4">
    <source>
        <dbReference type="Google" id="ProtNLM"/>
    </source>
</evidence>
<comment type="caution">
    <text evidence="2">The sequence shown here is derived from an EMBL/GenBank/DDBJ whole genome shotgun (WGS) entry which is preliminary data.</text>
</comment>
<proteinExistence type="predicted"/>
<reference evidence="2" key="1">
    <citation type="journal article" date="2023" name="Mol. Phylogenet. Evol.">
        <title>Genome-scale phylogeny and comparative genomics of the fungal order Sordariales.</title>
        <authorList>
            <person name="Hensen N."/>
            <person name="Bonometti L."/>
            <person name="Westerberg I."/>
            <person name="Brannstrom I.O."/>
            <person name="Guillou S."/>
            <person name="Cros-Aarteil S."/>
            <person name="Calhoun S."/>
            <person name="Haridas S."/>
            <person name="Kuo A."/>
            <person name="Mondo S."/>
            <person name="Pangilinan J."/>
            <person name="Riley R."/>
            <person name="LaButti K."/>
            <person name="Andreopoulos B."/>
            <person name="Lipzen A."/>
            <person name="Chen C."/>
            <person name="Yan M."/>
            <person name="Daum C."/>
            <person name="Ng V."/>
            <person name="Clum A."/>
            <person name="Steindorff A."/>
            <person name="Ohm R.A."/>
            <person name="Martin F."/>
            <person name="Silar P."/>
            <person name="Natvig D.O."/>
            <person name="Lalanne C."/>
            <person name="Gautier V."/>
            <person name="Ament-Velasquez S.L."/>
            <person name="Kruys A."/>
            <person name="Hutchinson M.I."/>
            <person name="Powell A.J."/>
            <person name="Barry K."/>
            <person name="Miller A.N."/>
            <person name="Grigoriev I.V."/>
            <person name="Debuchy R."/>
            <person name="Gladieux P."/>
            <person name="Hiltunen Thoren M."/>
            <person name="Johannesson H."/>
        </authorList>
    </citation>
    <scope>NUCLEOTIDE SEQUENCE</scope>
    <source>
        <strain evidence="2">PSN324</strain>
    </source>
</reference>
<name>A0AAV9HM91_9PEZI</name>
<dbReference type="AlphaFoldDB" id="A0AAV9HM91"/>